<organism evidence="1">
    <name type="scientific">viral metagenome</name>
    <dbReference type="NCBI Taxonomy" id="1070528"/>
    <lineage>
        <taxon>unclassified sequences</taxon>
        <taxon>metagenomes</taxon>
        <taxon>organismal metagenomes</taxon>
    </lineage>
</organism>
<evidence type="ECO:0000313" key="1">
    <source>
        <dbReference type="EMBL" id="QJA60303.1"/>
    </source>
</evidence>
<gene>
    <name evidence="1" type="ORF">MM415B01131_0004</name>
</gene>
<name>A0A6M3IS83_9ZZZZ</name>
<dbReference type="EMBL" id="MT141404">
    <property type="protein sequence ID" value="QJA60303.1"/>
    <property type="molecule type" value="Genomic_DNA"/>
</dbReference>
<protein>
    <submittedName>
        <fullName evidence="1">Uncharacterized protein</fullName>
    </submittedName>
</protein>
<dbReference type="AlphaFoldDB" id="A0A6M3IS83"/>
<proteinExistence type="predicted"/>
<sequence length="221" mass="23066">MARDIPSIVIGGQEDYKRLYYSDPNAARKVPVTTMAGYGALKMGTAMAKNGSAAGGVGKLIPYDPTAVTGAEDAHVRAYLVQNSGTGATVLYVTLNDSYKFAVGDDVYIHDNTTTAENLGAITGIDRTTYTHMAAITVTTASGGTSFTTARFAYLAIEGFDTCVGILEKSIDTGTGVNAKGALATLIRGNAVLYTGMLTNFDAAAIVDRSATSWGQFTDLT</sequence>
<accession>A0A6M3IS83</accession>
<reference evidence="1" key="1">
    <citation type="submission" date="2020-03" db="EMBL/GenBank/DDBJ databases">
        <title>The deep terrestrial virosphere.</title>
        <authorList>
            <person name="Holmfeldt K."/>
            <person name="Nilsson E."/>
            <person name="Simone D."/>
            <person name="Lopez-Fernandez M."/>
            <person name="Wu X."/>
            <person name="de Brujin I."/>
            <person name="Lundin D."/>
            <person name="Andersson A."/>
            <person name="Bertilsson S."/>
            <person name="Dopson M."/>
        </authorList>
    </citation>
    <scope>NUCLEOTIDE SEQUENCE</scope>
    <source>
        <strain evidence="1">MM415B01131</strain>
    </source>
</reference>